<dbReference type="Pfam" id="PF00249">
    <property type="entry name" value="Myb_DNA-binding"/>
    <property type="match status" value="1"/>
</dbReference>
<proteinExistence type="predicted"/>
<evidence type="ECO:0000313" key="7">
    <source>
        <dbReference type="Proteomes" id="UP000187406"/>
    </source>
</evidence>
<feature type="domain" description="Myb-like" evidence="4">
    <location>
        <begin position="414"/>
        <end position="469"/>
    </location>
</feature>
<evidence type="ECO:0000256" key="1">
    <source>
        <dbReference type="ARBA" id="ARBA00004123"/>
    </source>
</evidence>
<dbReference type="PROSITE" id="PS51294">
    <property type="entry name" value="HTH_MYB"/>
    <property type="match status" value="1"/>
</dbReference>
<feature type="region of interest" description="Disordered" evidence="3">
    <location>
        <begin position="377"/>
        <end position="400"/>
    </location>
</feature>
<dbReference type="PANTHER" id="PTHR46993">
    <property type="entry name" value="MYB TRANSCRIPTION FACTOR"/>
    <property type="match status" value="1"/>
</dbReference>
<organism evidence="6 7">
    <name type="scientific">Cephalotus follicularis</name>
    <name type="common">Albany pitcher plant</name>
    <dbReference type="NCBI Taxonomy" id="3775"/>
    <lineage>
        <taxon>Eukaryota</taxon>
        <taxon>Viridiplantae</taxon>
        <taxon>Streptophyta</taxon>
        <taxon>Embryophyta</taxon>
        <taxon>Tracheophyta</taxon>
        <taxon>Spermatophyta</taxon>
        <taxon>Magnoliopsida</taxon>
        <taxon>eudicotyledons</taxon>
        <taxon>Gunneridae</taxon>
        <taxon>Pentapetalae</taxon>
        <taxon>rosids</taxon>
        <taxon>fabids</taxon>
        <taxon>Oxalidales</taxon>
        <taxon>Cephalotaceae</taxon>
        <taxon>Cephalotus</taxon>
    </lineage>
</organism>
<keyword evidence="6" id="KW-0238">DNA-binding</keyword>
<feature type="non-terminal residue" evidence="6">
    <location>
        <position position="1"/>
    </location>
</feature>
<dbReference type="InterPro" id="IPR009057">
    <property type="entry name" value="Homeodomain-like_sf"/>
</dbReference>
<dbReference type="FunCoup" id="A0A1Q3CLI1">
    <property type="interactions" value="1109"/>
</dbReference>
<dbReference type="OrthoDB" id="608866at2759"/>
<accession>A0A1Q3CLI1</accession>
<protein>
    <submittedName>
        <fullName evidence="6">Myb_DNA-binding domain-containing protein</fullName>
    </submittedName>
</protein>
<dbReference type="PROSITE" id="PS50090">
    <property type="entry name" value="MYB_LIKE"/>
    <property type="match status" value="1"/>
</dbReference>
<dbReference type="InterPro" id="IPR001005">
    <property type="entry name" value="SANT/Myb"/>
</dbReference>
<dbReference type="InParanoid" id="A0A1Q3CLI1"/>
<dbReference type="STRING" id="3775.A0A1Q3CLI1"/>
<dbReference type="GO" id="GO:0003677">
    <property type="term" value="F:DNA binding"/>
    <property type="evidence" value="ECO:0007669"/>
    <property type="project" value="UniProtKB-KW"/>
</dbReference>
<dbReference type="GO" id="GO:0005634">
    <property type="term" value="C:nucleus"/>
    <property type="evidence" value="ECO:0007669"/>
    <property type="project" value="UniProtKB-SubCell"/>
</dbReference>
<comment type="subcellular location">
    <subcellularLocation>
        <location evidence="1">Nucleus</location>
    </subcellularLocation>
</comment>
<gene>
    <name evidence="6" type="ORF">CFOL_v3_24556</name>
</gene>
<sequence length="474" mass="53550">AKKLDEDICRWIIEFLLRQPIDDYKINKVLLLSVPNNNPKIKKLILLRSIQTQISDASIPETILETLETIEELDRQEKIPITNSMKAAYCAVAVECTVKYLIVSPGWKGKYFDAVKRIWSGKIAIMEESNETELVSDELLKWREEIEAALWDVKMSKKLLGRNTRNDAMERIRVYLGEAFALSGPTFLELAMRVMKKGKEKGKDSVPEGPGDATMEIGNSSVGTRRKHVPVYRRHGGLAKNTDSLELEEEDDAACGKYDSLPSPEVSKVQEALKASALELQALVKDPLPDALRMAEAVISHMAGNVENLEPLAENQIENDEDATNLPNPAGTGSVEEPVQAKEGDRPNQSGGHQNNLPKPSIMERNGTARTYEWEDSIDDSPTETSEHPSRIHLPSPKGMAVSPLRKYKLTKFARRRTMKRWSQEEEDALRKAVVKFGKGNWKVILNSNRDSFPERSEVDLKDKWRNMTRHRLL</sequence>
<dbReference type="Gene3D" id="1.10.246.220">
    <property type="match status" value="1"/>
</dbReference>
<evidence type="ECO:0000313" key="6">
    <source>
        <dbReference type="EMBL" id="GAV81097.1"/>
    </source>
</evidence>
<feature type="region of interest" description="Disordered" evidence="3">
    <location>
        <begin position="200"/>
        <end position="219"/>
    </location>
</feature>
<evidence type="ECO:0000259" key="5">
    <source>
        <dbReference type="PROSITE" id="PS51294"/>
    </source>
</evidence>
<dbReference type="AlphaFoldDB" id="A0A1Q3CLI1"/>
<evidence type="ECO:0000256" key="2">
    <source>
        <dbReference type="ARBA" id="ARBA00023242"/>
    </source>
</evidence>
<feature type="domain" description="HTH myb-type" evidence="5">
    <location>
        <begin position="421"/>
        <end position="473"/>
    </location>
</feature>
<dbReference type="Proteomes" id="UP000187406">
    <property type="component" value="Unassembled WGS sequence"/>
</dbReference>
<keyword evidence="2" id="KW-0539">Nucleus</keyword>
<dbReference type="CDD" id="cd11660">
    <property type="entry name" value="SANT_TRF"/>
    <property type="match status" value="1"/>
</dbReference>
<dbReference type="PANTHER" id="PTHR46993:SF6">
    <property type="entry name" value="MYB TRANSCRIPTION FACTOR"/>
    <property type="match status" value="1"/>
</dbReference>
<feature type="compositionally biased region" description="Polar residues" evidence="3">
    <location>
        <begin position="347"/>
        <end position="358"/>
    </location>
</feature>
<dbReference type="InterPro" id="IPR017930">
    <property type="entry name" value="Myb_dom"/>
</dbReference>
<reference evidence="7" key="1">
    <citation type="submission" date="2016-04" db="EMBL/GenBank/DDBJ databases">
        <title>Cephalotus genome sequencing.</title>
        <authorList>
            <person name="Fukushima K."/>
            <person name="Hasebe M."/>
            <person name="Fang X."/>
        </authorList>
    </citation>
    <scope>NUCLEOTIDE SEQUENCE [LARGE SCALE GENOMIC DNA]</scope>
    <source>
        <strain evidence="7">cv. St1</strain>
    </source>
</reference>
<evidence type="ECO:0000259" key="4">
    <source>
        <dbReference type="PROSITE" id="PS50090"/>
    </source>
</evidence>
<evidence type="ECO:0000256" key="3">
    <source>
        <dbReference type="SAM" id="MobiDB-lite"/>
    </source>
</evidence>
<dbReference type="SUPFAM" id="SSF46689">
    <property type="entry name" value="Homeodomain-like"/>
    <property type="match status" value="1"/>
</dbReference>
<comment type="caution">
    <text evidence="6">The sequence shown here is derived from an EMBL/GenBank/DDBJ whole genome shotgun (WGS) entry which is preliminary data.</text>
</comment>
<keyword evidence="7" id="KW-1185">Reference proteome</keyword>
<feature type="region of interest" description="Disordered" evidence="3">
    <location>
        <begin position="321"/>
        <end position="364"/>
    </location>
</feature>
<dbReference type="SMART" id="SM00717">
    <property type="entry name" value="SANT"/>
    <property type="match status" value="1"/>
</dbReference>
<name>A0A1Q3CLI1_CEPFO</name>
<dbReference type="EMBL" id="BDDD01002331">
    <property type="protein sequence ID" value="GAV81097.1"/>
    <property type="molecule type" value="Genomic_DNA"/>
</dbReference>